<dbReference type="InterPro" id="IPR036291">
    <property type="entry name" value="NAD(P)-bd_dom_sf"/>
</dbReference>
<dbReference type="GO" id="GO:0009062">
    <property type="term" value="P:fatty acid catabolic process"/>
    <property type="evidence" value="ECO:0007669"/>
    <property type="project" value="InterPro"/>
</dbReference>
<dbReference type="Pfam" id="PF13561">
    <property type="entry name" value="adh_short_C2"/>
    <property type="match status" value="1"/>
</dbReference>
<dbReference type="AlphaFoldDB" id="A0A284RV17"/>
<dbReference type="InterPro" id="IPR002347">
    <property type="entry name" value="SDR_fam"/>
</dbReference>
<reference evidence="7" key="1">
    <citation type="journal article" date="2017" name="Nat. Ecol. Evol.">
        <title>Genome expansion and lineage-specific genetic innovations in the forest pathogenic fungi Armillaria.</title>
        <authorList>
            <person name="Sipos G."/>
            <person name="Prasanna A.N."/>
            <person name="Walter M.C."/>
            <person name="O'Connor E."/>
            <person name="Balint B."/>
            <person name="Krizsan K."/>
            <person name="Kiss B."/>
            <person name="Hess J."/>
            <person name="Varga T."/>
            <person name="Slot J."/>
            <person name="Riley R."/>
            <person name="Boka B."/>
            <person name="Rigling D."/>
            <person name="Barry K."/>
            <person name="Lee J."/>
            <person name="Mihaltcheva S."/>
            <person name="LaButti K."/>
            <person name="Lipzen A."/>
            <person name="Waldron R."/>
            <person name="Moloney N.M."/>
            <person name="Sperisen C."/>
            <person name="Kredics L."/>
            <person name="Vagvoelgyi C."/>
            <person name="Patrignani A."/>
            <person name="Fitzpatrick D."/>
            <person name="Nagy I."/>
            <person name="Doyle S."/>
            <person name="Anderson J.B."/>
            <person name="Grigoriev I.V."/>
            <person name="Gueldener U."/>
            <person name="Muensterkoetter M."/>
            <person name="Nagy L.G."/>
        </authorList>
    </citation>
    <scope>NUCLEOTIDE SEQUENCE [LARGE SCALE GENOMIC DNA]</scope>
    <source>
        <strain evidence="7">C18/9</strain>
    </source>
</reference>
<comment type="catalytic activity">
    <reaction evidence="5">
        <text>a (2E,4Z)-dienoyl-CoA + NADPH + H(+) = a 4,5-saturated-(3E)-enoyl-CoA + NADP(+)</text>
        <dbReference type="Rhea" id="RHEA:61892"/>
        <dbReference type="ChEBI" id="CHEBI:15378"/>
        <dbReference type="ChEBI" id="CHEBI:57783"/>
        <dbReference type="ChEBI" id="CHEBI:58349"/>
        <dbReference type="ChEBI" id="CHEBI:85099"/>
        <dbReference type="ChEBI" id="CHEBI:85493"/>
        <dbReference type="EC" id="1.3.1.124"/>
    </reaction>
</comment>
<organism evidence="6 7">
    <name type="scientific">Armillaria ostoyae</name>
    <name type="common">Armillaria root rot fungus</name>
    <dbReference type="NCBI Taxonomy" id="47428"/>
    <lineage>
        <taxon>Eukaryota</taxon>
        <taxon>Fungi</taxon>
        <taxon>Dikarya</taxon>
        <taxon>Basidiomycota</taxon>
        <taxon>Agaricomycotina</taxon>
        <taxon>Agaricomycetes</taxon>
        <taxon>Agaricomycetidae</taxon>
        <taxon>Agaricales</taxon>
        <taxon>Marasmiineae</taxon>
        <taxon>Physalacriaceae</taxon>
        <taxon>Armillaria</taxon>
    </lineage>
</organism>
<dbReference type="STRING" id="47428.A0A284RV17"/>
<sequence>MAPSAHVAPVIDSTLVFRDDIFKGKVLFCTGGGSGICRAMTEAVMRHGANATIIGRKLDRLTQAAKELSETTGQVCIPAQADVRQPSAIQDAVTKTIEKFGRIDFVICGAAGNFLAPISGLSENAFRTVMEIDTIGTYNTIKATLTHVRASKGSFIMTSATLHYNGTPYQAHVSAAKAGVDALSSVLAVEEGPHGVRSNVIAPGPIANTEGMTRLAPTARKEFPYPLGRPGDVKDVSNATVFLFSEAAAYITGQILAVDGGSEHLRTTQLPYPASVLDPSATLKVLKARIVVMTPSQTWIEYLQQWAPILVERQSLSRSRLGSSAPDEYTEARFSFHLPDVPFLPLPIISLPSKVLGDLPVSVSIASTNVDSSAAAAPGPLPKQFAYPPFMVPHSNPVRVANILILRAAYLLQKSRSTITIYPLPKFAALKDFRLPQLYKRVHRRFSFGPEHVFES</sequence>
<proteinExistence type="predicted"/>
<dbReference type="InterPro" id="IPR045017">
    <property type="entry name" value="DECR2-like"/>
</dbReference>
<accession>A0A284RV17</accession>
<keyword evidence="2" id="KW-0560">Oxidoreductase</keyword>
<gene>
    <name evidence="6" type="ORF">ARMOST_16032</name>
</gene>
<dbReference type="Gene3D" id="3.40.50.720">
    <property type="entry name" value="NAD(P)-binding Rossmann-like Domain"/>
    <property type="match status" value="1"/>
</dbReference>
<dbReference type="SUPFAM" id="SSF51735">
    <property type="entry name" value="NAD(P)-binding Rossmann-fold domains"/>
    <property type="match status" value="1"/>
</dbReference>
<evidence type="ECO:0000256" key="5">
    <source>
        <dbReference type="ARBA" id="ARBA00048340"/>
    </source>
</evidence>
<dbReference type="EMBL" id="FUEG01000017">
    <property type="protein sequence ID" value="SJL12604.1"/>
    <property type="molecule type" value="Genomic_DNA"/>
</dbReference>
<evidence type="ECO:0000256" key="4">
    <source>
        <dbReference type="ARBA" id="ARBA00048009"/>
    </source>
</evidence>
<name>A0A284RV17_ARMOS</name>
<keyword evidence="7" id="KW-1185">Reference proteome</keyword>
<evidence type="ECO:0000256" key="2">
    <source>
        <dbReference type="ARBA" id="ARBA00023002"/>
    </source>
</evidence>
<protein>
    <recommendedName>
        <fullName evidence="3">2,4-dienoyl-CoA reductase [(3E)-enoyl-CoA-producing]</fullName>
        <ecNumber evidence="3">1.3.1.124</ecNumber>
    </recommendedName>
</protein>
<dbReference type="OrthoDB" id="2136131at2759"/>
<comment type="catalytic activity">
    <reaction evidence="4">
        <text>a (2E,4E)-dienoyl-CoA + NADPH + H(+) = a 4,5-saturated-(3E)-enoyl-CoA + NADP(+)</text>
        <dbReference type="Rhea" id="RHEA:45912"/>
        <dbReference type="ChEBI" id="CHEBI:15378"/>
        <dbReference type="ChEBI" id="CHEBI:57783"/>
        <dbReference type="ChEBI" id="CHEBI:58349"/>
        <dbReference type="ChEBI" id="CHEBI:85101"/>
        <dbReference type="ChEBI" id="CHEBI:85493"/>
        <dbReference type="EC" id="1.3.1.124"/>
    </reaction>
</comment>
<dbReference type="GO" id="GO:0005777">
    <property type="term" value="C:peroxisome"/>
    <property type="evidence" value="ECO:0007669"/>
    <property type="project" value="TreeGrafter"/>
</dbReference>
<keyword evidence="1" id="KW-0521">NADP</keyword>
<dbReference type="EC" id="1.3.1.124" evidence="3"/>
<dbReference type="PANTHER" id="PTHR43296">
    <property type="entry name" value="PEROXISOMAL 2,4-DIENOYL-COA REDUCTASE"/>
    <property type="match status" value="1"/>
</dbReference>
<dbReference type="Proteomes" id="UP000219338">
    <property type="component" value="Unassembled WGS sequence"/>
</dbReference>
<evidence type="ECO:0000313" key="7">
    <source>
        <dbReference type="Proteomes" id="UP000219338"/>
    </source>
</evidence>
<dbReference type="PRINTS" id="PR00081">
    <property type="entry name" value="GDHRDH"/>
</dbReference>
<dbReference type="CDD" id="cd05369">
    <property type="entry name" value="TER_DECR_SDR_a"/>
    <property type="match status" value="1"/>
</dbReference>
<evidence type="ECO:0000256" key="1">
    <source>
        <dbReference type="ARBA" id="ARBA00022857"/>
    </source>
</evidence>
<evidence type="ECO:0000313" key="6">
    <source>
        <dbReference type="EMBL" id="SJL12604.1"/>
    </source>
</evidence>
<evidence type="ECO:0000256" key="3">
    <source>
        <dbReference type="ARBA" id="ARBA00026117"/>
    </source>
</evidence>
<dbReference type="GO" id="GO:0008670">
    <property type="term" value="F:2,4-dienoyl-CoA reductase (NADPH) activity"/>
    <property type="evidence" value="ECO:0007669"/>
    <property type="project" value="InterPro"/>
</dbReference>
<dbReference type="PANTHER" id="PTHR43296:SF2">
    <property type="entry name" value="PEROXISOMAL 2,4-DIENOYL-COA REDUCTASE [(3E)-ENOYL-COA-PRODUCING]"/>
    <property type="match status" value="1"/>
</dbReference>